<dbReference type="AlphaFoldDB" id="A0A177A9A9"/>
<dbReference type="InterPro" id="IPR036188">
    <property type="entry name" value="FAD/NAD-bd_sf"/>
</dbReference>
<dbReference type="InterPro" id="IPR002938">
    <property type="entry name" value="FAD-bd"/>
</dbReference>
<evidence type="ECO:0000256" key="1">
    <source>
        <dbReference type="ARBA" id="ARBA00007992"/>
    </source>
</evidence>
<feature type="domain" description="FAD-binding" evidence="6">
    <location>
        <begin position="120"/>
        <end position="373"/>
    </location>
</feature>
<evidence type="ECO:0000259" key="6">
    <source>
        <dbReference type="Pfam" id="PF01494"/>
    </source>
</evidence>
<keyword evidence="5" id="KW-0503">Monooxygenase</keyword>
<dbReference type="eggNOG" id="KOG2614">
    <property type="taxonomic scope" value="Eukaryota"/>
</dbReference>
<dbReference type="Pfam" id="PF01494">
    <property type="entry name" value="FAD_binding_3"/>
    <property type="match status" value="1"/>
</dbReference>
<reference evidence="7" key="1">
    <citation type="submission" date="2016-03" db="EMBL/GenBank/DDBJ databases">
        <title>Updated assembly of Pseudogymnoascus destructans, the fungus causing white-nose syndrome of bats.</title>
        <authorList>
            <person name="Palmer J.M."/>
            <person name="Drees K.P."/>
            <person name="Foster J.T."/>
            <person name="Lindner D.L."/>
        </authorList>
    </citation>
    <scope>NUCLEOTIDE SEQUENCE [LARGE SCALE GENOMIC DNA]</scope>
    <source>
        <strain evidence="7">20631-21</strain>
    </source>
</reference>
<dbReference type="InterPro" id="IPR050493">
    <property type="entry name" value="FAD-dep_Monooxygenase_BioMet"/>
</dbReference>
<dbReference type="GO" id="GO:0071949">
    <property type="term" value="F:FAD binding"/>
    <property type="evidence" value="ECO:0007669"/>
    <property type="project" value="InterPro"/>
</dbReference>
<evidence type="ECO:0000256" key="3">
    <source>
        <dbReference type="ARBA" id="ARBA00022827"/>
    </source>
</evidence>
<dbReference type="GO" id="GO:0004497">
    <property type="term" value="F:monooxygenase activity"/>
    <property type="evidence" value="ECO:0007669"/>
    <property type="project" value="UniProtKB-KW"/>
</dbReference>
<organism evidence="7">
    <name type="scientific">Pseudogymnoascus destructans</name>
    <dbReference type="NCBI Taxonomy" id="655981"/>
    <lineage>
        <taxon>Eukaryota</taxon>
        <taxon>Fungi</taxon>
        <taxon>Dikarya</taxon>
        <taxon>Ascomycota</taxon>
        <taxon>Pezizomycotina</taxon>
        <taxon>Leotiomycetes</taxon>
        <taxon>Thelebolales</taxon>
        <taxon>Thelebolaceae</taxon>
        <taxon>Pseudogymnoascus</taxon>
    </lineage>
</organism>
<accession>A0A177A9A9</accession>
<gene>
    <name evidence="7" type="ORF">VC83_06551</name>
</gene>
<evidence type="ECO:0000256" key="2">
    <source>
        <dbReference type="ARBA" id="ARBA00022630"/>
    </source>
</evidence>
<sequence>MLLVQAVPLNTHRHGKNNRRCPESGFAAALTLRRAGHHVQIYERSSLNNEIGAAIHVCPNASRGLAALGLDPVAARFVTAKKSWRADSATLTCFHEADEGYISEKFGAPWWWCHRVDLHEALKVLALGEKGEGKPAVVHLKKEVRSYDAEAGSVTFTDGSVASGDLVVAADGVHSKAVETVIGYPNPALPTEKYNFCYRFLIPTAEIAADPETAIWTEGDDGRIKVIVTEGRRLVWYPCRNNEQHNFVAIFSTDDEVKNVEDYRTPLEVSALLETYKGFHPSVLAVLKKARDLKQWPLLFRAPLPTWRRGKLALLGDAAHPMLPHQGQGGAQAIEDALALGLLLTGAMPETLQSRLSLYEGLRLNRASAIQHFSNAGQDEPEKIREAAGKYMDADKVPKNPEEFFEFNFGYDVIHDAKLALQKEVPGWEVPEKFFESEPRRGTYP</sequence>
<comment type="similarity">
    <text evidence="1">Belongs to the paxM FAD-dependent monooxygenase family.</text>
</comment>
<name>A0A177A9A9_9PEZI</name>
<evidence type="ECO:0000313" key="7">
    <source>
        <dbReference type="EMBL" id="OAF58330.1"/>
    </source>
</evidence>
<dbReference type="SUPFAM" id="SSF51905">
    <property type="entry name" value="FAD/NAD(P)-binding domain"/>
    <property type="match status" value="1"/>
</dbReference>
<dbReference type="Gene3D" id="3.50.50.60">
    <property type="entry name" value="FAD/NAD(P)-binding domain"/>
    <property type="match status" value="1"/>
</dbReference>
<dbReference type="Proteomes" id="UP000077154">
    <property type="component" value="Unassembled WGS sequence"/>
</dbReference>
<dbReference type="GeneID" id="36289610"/>
<protein>
    <recommendedName>
        <fullName evidence="6">FAD-binding domain-containing protein</fullName>
    </recommendedName>
</protein>
<dbReference type="PANTHER" id="PTHR13789">
    <property type="entry name" value="MONOOXYGENASE"/>
    <property type="match status" value="1"/>
</dbReference>
<dbReference type="EMBL" id="KV441397">
    <property type="protein sequence ID" value="OAF58330.1"/>
    <property type="molecule type" value="Genomic_DNA"/>
</dbReference>
<keyword evidence="2" id="KW-0285">Flavoprotein</keyword>
<dbReference type="SUPFAM" id="SSF54373">
    <property type="entry name" value="FAD-linked reductases, C-terminal domain"/>
    <property type="match status" value="1"/>
</dbReference>
<dbReference type="OrthoDB" id="1047367at2759"/>
<dbReference type="RefSeq" id="XP_024323615.1">
    <property type="nucleotide sequence ID" value="XM_024470147.1"/>
</dbReference>
<dbReference type="PANTHER" id="PTHR13789:SF215">
    <property type="entry name" value="FAD-BINDING DOMAIN-CONTAINING PROTEIN-RELATED"/>
    <property type="match status" value="1"/>
</dbReference>
<keyword evidence="3" id="KW-0274">FAD</keyword>
<dbReference type="PRINTS" id="PR00420">
    <property type="entry name" value="RNGMNOXGNASE"/>
</dbReference>
<evidence type="ECO:0000256" key="5">
    <source>
        <dbReference type="ARBA" id="ARBA00023033"/>
    </source>
</evidence>
<dbReference type="VEuPathDB" id="FungiDB:GMDG_08405"/>
<evidence type="ECO:0000256" key="4">
    <source>
        <dbReference type="ARBA" id="ARBA00023002"/>
    </source>
</evidence>
<keyword evidence="4" id="KW-0560">Oxidoreductase</keyword>
<proteinExistence type="inferred from homology"/>